<comment type="caution">
    <text evidence="2">The sequence shown here is derived from an EMBL/GenBank/DDBJ whole genome shotgun (WGS) entry which is preliminary data.</text>
</comment>
<organism evidence="2 3">
    <name type="scientific">Cutaneotrichosporon spelunceum</name>
    <dbReference type="NCBI Taxonomy" id="1672016"/>
    <lineage>
        <taxon>Eukaryota</taxon>
        <taxon>Fungi</taxon>
        <taxon>Dikarya</taxon>
        <taxon>Basidiomycota</taxon>
        <taxon>Agaricomycotina</taxon>
        <taxon>Tremellomycetes</taxon>
        <taxon>Trichosporonales</taxon>
        <taxon>Trichosporonaceae</taxon>
        <taxon>Cutaneotrichosporon</taxon>
    </lineage>
</organism>
<dbReference type="Pfam" id="PF05347">
    <property type="entry name" value="Complex1_LYR"/>
    <property type="match status" value="1"/>
</dbReference>
<evidence type="ECO:0000313" key="3">
    <source>
        <dbReference type="Proteomes" id="UP001222932"/>
    </source>
</evidence>
<sequence length="94" mass="10761">MRKGPGLQHFILQAELLRAYRAAVRATRPLPDPHTRREALDWLRSDIERLRGEMDDDVIRANLQTFRRNLKTFEPSLGISGLSGIGAKLIGQRR</sequence>
<proteinExistence type="predicted"/>
<dbReference type="Proteomes" id="UP001222932">
    <property type="component" value="Unassembled WGS sequence"/>
</dbReference>
<dbReference type="AlphaFoldDB" id="A0AAD3TQA3"/>
<dbReference type="EMBL" id="BTCM01000001">
    <property type="protein sequence ID" value="GMK54749.1"/>
    <property type="molecule type" value="Genomic_DNA"/>
</dbReference>
<name>A0AAD3TQA3_9TREE</name>
<feature type="domain" description="Complex 1 LYR protein" evidence="1">
    <location>
        <begin position="15"/>
        <end position="71"/>
    </location>
</feature>
<dbReference type="InterPro" id="IPR008011">
    <property type="entry name" value="Complex1_LYR_dom"/>
</dbReference>
<accession>A0AAD3TQA3</accession>
<reference evidence="2" key="2">
    <citation type="submission" date="2023-06" db="EMBL/GenBank/DDBJ databases">
        <authorList>
            <person name="Kobayashi Y."/>
            <person name="Kayamori A."/>
            <person name="Aoki K."/>
            <person name="Shiwa Y."/>
            <person name="Fujita N."/>
            <person name="Sugita T."/>
            <person name="Iwasaki W."/>
            <person name="Tanaka N."/>
            <person name="Takashima M."/>
        </authorList>
    </citation>
    <scope>NUCLEOTIDE SEQUENCE</scope>
    <source>
        <strain evidence="2">HIS016</strain>
    </source>
</reference>
<reference evidence="2" key="1">
    <citation type="journal article" date="2023" name="BMC Genomics">
        <title>Chromosome-level genome assemblies of Cutaneotrichosporon spp. (Trichosporonales, Basidiomycota) reveal imbalanced evolution between nucleotide sequences and chromosome synteny.</title>
        <authorList>
            <person name="Kobayashi Y."/>
            <person name="Kayamori A."/>
            <person name="Aoki K."/>
            <person name="Shiwa Y."/>
            <person name="Matsutani M."/>
            <person name="Fujita N."/>
            <person name="Sugita T."/>
            <person name="Iwasaki W."/>
            <person name="Tanaka N."/>
            <person name="Takashima M."/>
        </authorList>
    </citation>
    <scope>NUCLEOTIDE SEQUENCE</scope>
    <source>
        <strain evidence="2">HIS016</strain>
    </source>
</reference>
<keyword evidence="3" id="KW-1185">Reference proteome</keyword>
<evidence type="ECO:0000259" key="1">
    <source>
        <dbReference type="Pfam" id="PF05347"/>
    </source>
</evidence>
<evidence type="ECO:0000313" key="2">
    <source>
        <dbReference type="EMBL" id="GMK54749.1"/>
    </source>
</evidence>
<dbReference type="CDD" id="cd20262">
    <property type="entry name" value="Complex1_LYR_LYRM2"/>
    <property type="match status" value="1"/>
</dbReference>
<gene>
    <name evidence="2" type="ORF">CspeluHIS016_0113350</name>
</gene>
<dbReference type="InterPro" id="IPR045293">
    <property type="entry name" value="Complex1_LYR_LYRM2"/>
</dbReference>
<protein>
    <recommendedName>
        <fullName evidence="1">Complex 1 LYR protein domain-containing protein</fullName>
    </recommendedName>
</protein>